<evidence type="ECO:0000313" key="2">
    <source>
        <dbReference type="EMBL" id="MEZ0163573.1"/>
    </source>
</evidence>
<protein>
    <submittedName>
        <fullName evidence="2">Uncharacterized protein</fullName>
    </submittedName>
</protein>
<organism evidence="2 3">
    <name type="scientific">Kineococcus halophytocola</name>
    <dbReference type="NCBI Taxonomy" id="3234027"/>
    <lineage>
        <taxon>Bacteria</taxon>
        <taxon>Bacillati</taxon>
        <taxon>Actinomycetota</taxon>
        <taxon>Actinomycetes</taxon>
        <taxon>Kineosporiales</taxon>
        <taxon>Kineosporiaceae</taxon>
        <taxon>Kineococcus</taxon>
    </lineage>
</organism>
<sequence length="43" mass="4192">MPDPSGGPAGGPSGGRKLAVLGAVMIVFIAALALLSTWALDRG</sequence>
<keyword evidence="3" id="KW-1185">Reference proteome</keyword>
<proteinExistence type="predicted"/>
<reference evidence="2 3" key="1">
    <citation type="submission" date="2024-07" db="EMBL/GenBank/DDBJ databases">
        <authorList>
            <person name="Thanompreechachai J."/>
            <person name="Duangmal K."/>
        </authorList>
    </citation>
    <scope>NUCLEOTIDE SEQUENCE [LARGE SCALE GENOMIC DNA]</scope>
    <source>
        <strain evidence="2 3">LSe6-4</strain>
    </source>
</reference>
<keyword evidence="1" id="KW-1133">Transmembrane helix</keyword>
<feature type="transmembrane region" description="Helical" evidence="1">
    <location>
        <begin position="20"/>
        <end position="40"/>
    </location>
</feature>
<gene>
    <name evidence="2" type="ORF">AB2L27_02190</name>
</gene>
<keyword evidence="1" id="KW-0812">Transmembrane</keyword>
<dbReference type="EMBL" id="JBGFTU010000002">
    <property type="protein sequence ID" value="MEZ0163573.1"/>
    <property type="molecule type" value="Genomic_DNA"/>
</dbReference>
<name>A0ABV4GW94_9ACTN</name>
<dbReference type="Proteomes" id="UP001565927">
    <property type="component" value="Unassembled WGS sequence"/>
</dbReference>
<comment type="caution">
    <text evidence="2">The sequence shown here is derived from an EMBL/GenBank/DDBJ whole genome shotgun (WGS) entry which is preliminary data.</text>
</comment>
<dbReference type="RefSeq" id="WP_370439827.1">
    <property type="nucleotide sequence ID" value="NZ_JBGFTU010000002.1"/>
</dbReference>
<keyword evidence="1" id="KW-0472">Membrane</keyword>
<accession>A0ABV4GW94</accession>
<evidence type="ECO:0000256" key="1">
    <source>
        <dbReference type="SAM" id="Phobius"/>
    </source>
</evidence>
<evidence type="ECO:0000313" key="3">
    <source>
        <dbReference type="Proteomes" id="UP001565927"/>
    </source>
</evidence>